<gene>
    <name evidence="1" type="ORF">IAA06_13080</name>
</gene>
<evidence type="ECO:0000313" key="2">
    <source>
        <dbReference type="Proteomes" id="UP000823842"/>
    </source>
</evidence>
<protein>
    <submittedName>
        <fullName evidence="1">Uncharacterized protein</fullName>
    </submittedName>
</protein>
<accession>A0A9D2LU98</accession>
<sequence length="158" mass="18137">FFSQLSESDIVPEELPDPDLSITVFKYYHKGNIRYAAVKTFFADDYFENIYITEFYPEDGFPALIKDIDGQVNGEPPIQQESRLGMICREAETACLAQLAKSGKYGDPELFMYTAPVKDEINAYLKKELIRYGYSKNRLKKIKAVDVDIAAIYDLFDE</sequence>
<dbReference type="EMBL" id="DWYZ01000246">
    <property type="protein sequence ID" value="HJB29706.1"/>
    <property type="molecule type" value="Genomic_DNA"/>
</dbReference>
<comment type="caution">
    <text evidence="1">The sequence shown here is derived from an EMBL/GenBank/DDBJ whole genome shotgun (WGS) entry which is preliminary data.</text>
</comment>
<dbReference type="AlphaFoldDB" id="A0A9D2LU98"/>
<reference evidence="1" key="1">
    <citation type="journal article" date="2021" name="PeerJ">
        <title>Extensive microbial diversity within the chicken gut microbiome revealed by metagenomics and culture.</title>
        <authorList>
            <person name="Gilroy R."/>
            <person name="Ravi A."/>
            <person name="Getino M."/>
            <person name="Pursley I."/>
            <person name="Horton D.L."/>
            <person name="Alikhan N.F."/>
            <person name="Baker D."/>
            <person name="Gharbi K."/>
            <person name="Hall N."/>
            <person name="Watson M."/>
            <person name="Adriaenssens E.M."/>
            <person name="Foster-Nyarko E."/>
            <person name="Jarju S."/>
            <person name="Secka A."/>
            <person name="Antonio M."/>
            <person name="Oren A."/>
            <person name="Chaudhuri R.R."/>
            <person name="La Ragione R."/>
            <person name="Hildebrand F."/>
            <person name="Pallen M.J."/>
        </authorList>
    </citation>
    <scope>NUCLEOTIDE SEQUENCE</scope>
    <source>
        <strain evidence="1">ChiSjej1B19-5720</strain>
    </source>
</reference>
<evidence type="ECO:0000313" key="1">
    <source>
        <dbReference type="EMBL" id="HJB29706.1"/>
    </source>
</evidence>
<reference evidence="1" key="2">
    <citation type="submission" date="2021-04" db="EMBL/GenBank/DDBJ databases">
        <authorList>
            <person name="Gilroy R."/>
        </authorList>
    </citation>
    <scope>NUCLEOTIDE SEQUENCE</scope>
    <source>
        <strain evidence="1">ChiSjej1B19-5720</strain>
    </source>
</reference>
<organism evidence="1 2">
    <name type="scientific">Candidatus Blautia faecavium</name>
    <dbReference type="NCBI Taxonomy" id="2838487"/>
    <lineage>
        <taxon>Bacteria</taxon>
        <taxon>Bacillati</taxon>
        <taxon>Bacillota</taxon>
        <taxon>Clostridia</taxon>
        <taxon>Lachnospirales</taxon>
        <taxon>Lachnospiraceae</taxon>
        <taxon>Blautia</taxon>
    </lineage>
</organism>
<name>A0A9D2LU98_9FIRM</name>
<dbReference type="Proteomes" id="UP000823842">
    <property type="component" value="Unassembled WGS sequence"/>
</dbReference>
<feature type="non-terminal residue" evidence="1">
    <location>
        <position position="1"/>
    </location>
</feature>
<proteinExistence type="predicted"/>